<organism evidence="1 2">
    <name type="scientific">Salinarimonas ramus</name>
    <dbReference type="NCBI Taxonomy" id="690164"/>
    <lineage>
        <taxon>Bacteria</taxon>
        <taxon>Pseudomonadati</taxon>
        <taxon>Pseudomonadota</taxon>
        <taxon>Alphaproteobacteria</taxon>
        <taxon>Hyphomicrobiales</taxon>
        <taxon>Salinarimonadaceae</taxon>
        <taxon>Salinarimonas</taxon>
    </lineage>
</organism>
<reference evidence="1 2" key="1">
    <citation type="journal article" date="2014" name="Int. J. Syst. Evol. Microbiol.">
        <title>Complete genome sequence of Corynebacterium casei LMG S-19264T (=DSM 44701T), isolated from a smear-ripened cheese.</title>
        <authorList>
            <consortium name="US DOE Joint Genome Institute (JGI-PGF)"/>
            <person name="Walter F."/>
            <person name="Albersmeier A."/>
            <person name="Kalinowski J."/>
            <person name="Ruckert C."/>
        </authorList>
    </citation>
    <scope>NUCLEOTIDE SEQUENCE [LARGE SCALE GENOMIC DNA]</scope>
    <source>
        <strain evidence="1 2">CGMCC 1.9161</strain>
    </source>
</reference>
<gene>
    <name evidence="1" type="ORF">GCM10011322_23080</name>
</gene>
<evidence type="ECO:0000313" key="1">
    <source>
        <dbReference type="EMBL" id="GGK35596.1"/>
    </source>
</evidence>
<protein>
    <submittedName>
        <fullName evidence="1">Uncharacterized protein</fullName>
    </submittedName>
</protein>
<comment type="caution">
    <text evidence="1">The sequence shown here is derived from an EMBL/GenBank/DDBJ whole genome shotgun (WGS) entry which is preliminary data.</text>
</comment>
<dbReference type="AlphaFoldDB" id="A0A917V4D3"/>
<proteinExistence type="predicted"/>
<name>A0A917V4D3_9HYPH</name>
<dbReference type="EMBL" id="BMMF01000006">
    <property type="protein sequence ID" value="GGK35596.1"/>
    <property type="molecule type" value="Genomic_DNA"/>
</dbReference>
<dbReference type="Proteomes" id="UP000600449">
    <property type="component" value="Unassembled WGS sequence"/>
</dbReference>
<accession>A0A917V4D3</accession>
<keyword evidence="2" id="KW-1185">Reference proteome</keyword>
<evidence type="ECO:0000313" key="2">
    <source>
        <dbReference type="Proteomes" id="UP000600449"/>
    </source>
</evidence>
<sequence>MHWSDGSELECPMENVSNQWPVSAEQISPERQAALADFIAFVAAFDPARGRQLQDDFGGQEIPPQETPVVEQPIVEQPIVAPPPVEPPSVTIGRFETFRDSPGRMMMGPDGFPVPGPSGRDLAIESAEQLFQTLPPGWSVMVVEHRGDVHVIQADGPLSIQDAAEYFDGTVVSVAGFGAVTSPDGSVGVDLDTNRPGR</sequence>